<evidence type="ECO:0000256" key="16">
    <source>
        <dbReference type="SAM" id="Phobius"/>
    </source>
</evidence>
<gene>
    <name evidence="18" type="ORF">F7725_007956</name>
</gene>
<proteinExistence type="inferred from homology"/>
<dbReference type="GO" id="GO:0005886">
    <property type="term" value="C:plasma membrane"/>
    <property type="evidence" value="ECO:0007669"/>
    <property type="project" value="UniProtKB-SubCell"/>
</dbReference>
<dbReference type="GO" id="GO:0015220">
    <property type="term" value="F:choline transmembrane transporter activity"/>
    <property type="evidence" value="ECO:0007669"/>
    <property type="project" value="UniProtKB-ARBA"/>
</dbReference>
<feature type="transmembrane region" description="Helical" evidence="16">
    <location>
        <begin position="90"/>
        <end position="110"/>
    </location>
</feature>
<dbReference type="InterPro" id="IPR036259">
    <property type="entry name" value="MFS_trans_sf"/>
</dbReference>
<dbReference type="GO" id="GO:0097037">
    <property type="term" value="P:heme export"/>
    <property type="evidence" value="ECO:0007669"/>
    <property type="project" value="TreeGrafter"/>
</dbReference>
<evidence type="ECO:0000256" key="10">
    <source>
        <dbReference type="ARBA" id="ARBA00023136"/>
    </source>
</evidence>
<evidence type="ECO:0000259" key="17">
    <source>
        <dbReference type="PROSITE" id="PS50850"/>
    </source>
</evidence>
<comment type="function">
    <text evidence="15">Choline uniporter that specifically mediates choline uptake at the blood-brain-barrier. Responsible for the majority of choline uptake across the blood-brain-barrier from the circulation into the brain. Choline, a nutrient critical for brain development, is a precursor of phosphatidylcholine, as well as betaine. Also mediates transport of ethanolamine. Choline and ethanolamine transport is not coupled with proton transport and is exclusively driven by the choline gradient across the plasma membrane. Also acts as a heme b transporter.</text>
</comment>
<keyword evidence="7" id="KW-0256">Endoplasmic reticulum</keyword>
<evidence type="ECO:0000256" key="1">
    <source>
        <dbReference type="ARBA" id="ARBA00004225"/>
    </source>
</evidence>
<comment type="caution">
    <text evidence="18">The sequence shown here is derived from an EMBL/GenBank/DDBJ whole genome shotgun (WGS) entry which is preliminary data.</text>
</comment>
<comment type="subcellular location">
    <subcellularLocation>
        <location evidence="3">Cell membrane</location>
        <topology evidence="3">Multi-pass membrane protein</topology>
    </subcellularLocation>
    <subcellularLocation>
        <location evidence="2">Endoplasmic reticulum membrane</location>
        <topology evidence="2">Multi-pass membrane protein</topology>
    </subcellularLocation>
    <subcellularLocation>
        <location evidence="1">Mitochondrion membrane</location>
        <topology evidence="1">Multi-pass membrane protein</topology>
    </subcellularLocation>
</comment>
<feature type="transmembrane region" description="Helical" evidence="16">
    <location>
        <begin position="52"/>
        <end position="70"/>
    </location>
</feature>
<evidence type="ECO:0000256" key="5">
    <source>
        <dbReference type="ARBA" id="ARBA00022475"/>
    </source>
</evidence>
<keyword evidence="8 16" id="KW-1133">Transmembrane helix</keyword>
<feature type="transmembrane region" description="Helical" evidence="16">
    <location>
        <begin position="814"/>
        <end position="835"/>
    </location>
</feature>
<dbReference type="OrthoDB" id="422206at2759"/>
<dbReference type="GO" id="GO:0020037">
    <property type="term" value="F:heme binding"/>
    <property type="evidence" value="ECO:0007669"/>
    <property type="project" value="TreeGrafter"/>
</dbReference>
<feature type="transmembrane region" description="Helical" evidence="16">
    <location>
        <begin position="248"/>
        <end position="266"/>
    </location>
</feature>
<dbReference type="Proteomes" id="UP000518266">
    <property type="component" value="Unassembled WGS sequence"/>
</dbReference>
<feature type="transmembrane region" description="Helical" evidence="16">
    <location>
        <begin position="550"/>
        <end position="573"/>
    </location>
</feature>
<feature type="transmembrane region" description="Helical" evidence="16">
    <location>
        <begin position="774"/>
        <end position="793"/>
    </location>
</feature>
<protein>
    <recommendedName>
        <fullName evidence="17">Major facilitator superfamily (MFS) profile domain-containing protein</fullName>
    </recommendedName>
</protein>
<dbReference type="GO" id="GO:0015232">
    <property type="term" value="F:heme transmembrane transporter activity"/>
    <property type="evidence" value="ECO:0007669"/>
    <property type="project" value="TreeGrafter"/>
</dbReference>
<dbReference type="EMBL" id="JAAKFY010000015">
    <property type="protein sequence ID" value="KAF3844793.1"/>
    <property type="molecule type" value="Genomic_DNA"/>
</dbReference>
<feature type="transmembrane region" description="Helical" evidence="16">
    <location>
        <begin position="526"/>
        <end position="544"/>
    </location>
</feature>
<dbReference type="GO" id="GO:0031966">
    <property type="term" value="C:mitochondrial membrane"/>
    <property type="evidence" value="ECO:0007669"/>
    <property type="project" value="UniProtKB-SubCell"/>
</dbReference>
<comment type="catalytic activity">
    <reaction evidence="12">
        <text>choline(out) = choline(in)</text>
        <dbReference type="Rhea" id="RHEA:32751"/>
        <dbReference type="ChEBI" id="CHEBI:15354"/>
    </reaction>
</comment>
<organism evidence="18 19">
    <name type="scientific">Dissostichus mawsoni</name>
    <name type="common">Antarctic cod</name>
    <dbReference type="NCBI Taxonomy" id="36200"/>
    <lineage>
        <taxon>Eukaryota</taxon>
        <taxon>Metazoa</taxon>
        <taxon>Chordata</taxon>
        <taxon>Craniata</taxon>
        <taxon>Vertebrata</taxon>
        <taxon>Euteleostomi</taxon>
        <taxon>Actinopterygii</taxon>
        <taxon>Neopterygii</taxon>
        <taxon>Teleostei</taxon>
        <taxon>Neoteleostei</taxon>
        <taxon>Acanthomorphata</taxon>
        <taxon>Eupercaria</taxon>
        <taxon>Perciformes</taxon>
        <taxon>Notothenioidei</taxon>
        <taxon>Nototheniidae</taxon>
        <taxon>Dissostichus</taxon>
    </lineage>
</organism>
<evidence type="ECO:0000256" key="14">
    <source>
        <dbReference type="ARBA" id="ARBA00046338"/>
    </source>
</evidence>
<keyword evidence="5" id="KW-1003">Cell membrane</keyword>
<keyword evidence="4" id="KW-0813">Transport</keyword>
<keyword evidence="6 16" id="KW-0812">Transmembrane</keyword>
<feature type="transmembrane region" description="Helical" evidence="16">
    <location>
        <begin position="751"/>
        <end position="768"/>
    </location>
</feature>
<evidence type="ECO:0000256" key="13">
    <source>
        <dbReference type="ARBA" id="ARBA00045087"/>
    </source>
</evidence>
<keyword evidence="19" id="KW-1185">Reference proteome</keyword>
<comment type="similarity">
    <text evidence="14">Belongs to the major facilitator superfamily. Feline leukemia virus subgroup C receptor (TC 2.A.1.28.1) family.</text>
</comment>
<dbReference type="PROSITE" id="PS50850">
    <property type="entry name" value="MFS"/>
    <property type="match status" value="1"/>
</dbReference>
<dbReference type="PANTHER" id="PTHR10924">
    <property type="entry name" value="MAJOR FACILITATOR SUPERFAMILY PROTEIN-RELATED"/>
    <property type="match status" value="1"/>
</dbReference>
<evidence type="ECO:0000256" key="9">
    <source>
        <dbReference type="ARBA" id="ARBA00023128"/>
    </source>
</evidence>
<comment type="catalytic activity">
    <reaction evidence="11">
        <text>heme b(in) = heme b(out)</text>
        <dbReference type="Rhea" id="RHEA:75443"/>
        <dbReference type="ChEBI" id="CHEBI:60344"/>
    </reaction>
</comment>
<evidence type="ECO:0000256" key="15">
    <source>
        <dbReference type="ARBA" id="ARBA00053231"/>
    </source>
</evidence>
<evidence type="ECO:0000256" key="6">
    <source>
        <dbReference type="ARBA" id="ARBA00022692"/>
    </source>
</evidence>
<reference evidence="18 19" key="1">
    <citation type="submission" date="2020-03" db="EMBL/GenBank/DDBJ databases">
        <title>Dissostichus mawsoni Genome sequencing and assembly.</title>
        <authorList>
            <person name="Park H."/>
        </authorList>
    </citation>
    <scope>NUCLEOTIDE SEQUENCE [LARGE SCALE GENOMIC DNA]</scope>
    <source>
        <strain evidence="18">DM0001</strain>
        <tissue evidence="18">Muscle</tissue>
    </source>
</reference>
<evidence type="ECO:0000256" key="2">
    <source>
        <dbReference type="ARBA" id="ARBA00004477"/>
    </source>
</evidence>
<dbReference type="Gene3D" id="1.20.1250.20">
    <property type="entry name" value="MFS general substrate transporter like domains"/>
    <property type="match status" value="4"/>
</dbReference>
<dbReference type="FunFam" id="1.20.1250.20:FF:000092">
    <property type="entry name" value="Feline leukemia virus subgroup C receptor-related protein 2 isoform 1"/>
    <property type="match status" value="1"/>
</dbReference>
<dbReference type="Pfam" id="PF07690">
    <property type="entry name" value="MFS_1"/>
    <property type="match status" value="1"/>
</dbReference>
<accession>A0A7J5Y6Q1</accession>
<feature type="transmembrane region" description="Helical" evidence="16">
    <location>
        <begin position="722"/>
        <end position="742"/>
    </location>
</feature>
<evidence type="ECO:0000256" key="8">
    <source>
        <dbReference type="ARBA" id="ARBA00022989"/>
    </source>
</evidence>
<dbReference type="GO" id="GO:0005789">
    <property type="term" value="C:endoplasmic reticulum membrane"/>
    <property type="evidence" value="ECO:0007669"/>
    <property type="project" value="UniProtKB-SubCell"/>
</dbReference>
<comment type="catalytic activity">
    <reaction evidence="13">
        <text>ethanolamine(in) = ethanolamine(out)</text>
        <dbReference type="Rhea" id="RHEA:32747"/>
        <dbReference type="ChEBI" id="CHEBI:57603"/>
    </reaction>
</comment>
<name>A0A7J5Y6Q1_DISMA</name>
<sequence>MGENKSVSRDRSELDTIGKCPHLGAGGPDCTEQTKCSILIGVDTTRLYKKRWMIVFLFSAYSLSNAYQWIQYGIISNILIKFYNVDSFAIDWLSMIYMLGYIPFIFPVTWLLDKKGLLVTALLANALNCCGAWIKVASAKPNLFWVTMLGQTANSLAEVFILGMPSRLASVWFGADEVSTACSIGVFGNQWKMEENTTVSKDRSALDAIGNGPHLGAGGPDSAEQLKCSIPIGNGGSVDTTRLYKKRWMIVLLFSAYSLSNAYQWIQYGIISNILIKFYNVEAFAIDWLSMIYMLGYIPFIFPVTWLLDKKGLRVTALLANVLNCGGAWIKVASAKPSLFWVTMLGQAASSLSQVFILGMPSRLASVWFGADEVSTACSIGKPQGKRFYRSNMSSQDEFPQDLCDDGDLDCSQTRKQRTGFGEYSRLPLDNNSDTSEITDMDTVLIFPLMETKLYKRRWVMLFIFSAYSMSNAFMWLQYSIIGDILMRFYKIDSLAIDWLSMIFCLTYIPLILPVMWVLDNRGLRDVVVVGAAFNCIGAWIKTGTAHPDMFAMTLFGQFVCSIATVFILGIPSRLASLWFGQHEVSTACAVGVLVNQMGIAIGFLLPPILVPNVDDVDELAHYIRIMFYTSAGVATLIFILVVIVFQEKPELPPSQSQAQARSTPPEENSYMSSILRLLRNKPFMLLMVSYGLNVGCFYSISTLLNRMIIDQYPGEEVNAGRIGLTIVVAGMAGSLICGIWLDKTKTYKQTALAVYVLSLIGMVIYTFTLNLGYLWVVFVTAGTLGFFMTGYLPLGFEFAVELTYPESEGTSSGLLNCSAQIFGIIFTISQGKIIDRWGTFAGNIFLCIFLLIGSVLTGLIKSDLRRQKANLQQAEVRTVSPTGSVTSGKDYGATATVHWQRQS</sequence>
<feature type="transmembrane region" description="Helical" evidence="16">
    <location>
        <begin position="626"/>
        <end position="646"/>
    </location>
</feature>
<evidence type="ECO:0000256" key="3">
    <source>
        <dbReference type="ARBA" id="ARBA00004651"/>
    </source>
</evidence>
<feature type="transmembrane region" description="Helical" evidence="16">
    <location>
        <begin position="286"/>
        <end position="308"/>
    </location>
</feature>
<evidence type="ECO:0000313" key="18">
    <source>
        <dbReference type="EMBL" id="KAF3844793.1"/>
    </source>
</evidence>
<dbReference type="AlphaFoldDB" id="A0A7J5Y6Q1"/>
<feature type="domain" description="Major facilitator superfamily (MFS) profile" evidence="17">
    <location>
        <begin position="460"/>
        <end position="866"/>
    </location>
</feature>
<dbReference type="PANTHER" id="PTHR10924:SF3">
    <property type="entry name" value="HEME TRANSPORTER FLVCR2"/>
    <property type="match status" value="1"/>
</dbReference>
<evidence type="ECO:0000256" key="4">
    <source>
        <dbReference type="ARBA" id="ARBA00022448"/>
    </source>
</evidence>
<feature type="transmembrane region" description="Helical" evidence="16">
    <location>
        <begin position="841"/>
        <end position="861"/>
    </location>
</feature>
<feature type="transmembrane region" description="Helical" evidence="16">
    <location>
        <begin position="684"/>
        <end position="702"/>
    </location>
</feature>
<dbReference type="SUPFAM" id="SSF103473">
    <property type="entry name" value="MFS general substrate transporter"/>
    <property type="match status" value="3"/>
</dbReference>
<keyword evidence="9" id="KW-0496">Mitochondrion</keyword>
<feature type="transmembrane region" description="Helical" evidence="16">
    <location>
        <begin position="585"/>
        <end position="606"/>
    </location>
</feature>
<evidence type="ECO:0000256" key="12">
    <source>
        <dbReference type="ARBA" id="ARBA00036811"/>
    </source>
</evidence>
<feature type="transmembrane region" description="Helical" evidence="16">
    <location>
        <begin position="459"/>
        <end position="479"/>
    </location>
</feature>
<dbReference type="InterPro" id="IPR020846">
    <property type="entry name" value="MFS_dom"/>
</dbReference>
<dbReference type="InterPro" id="IPR011701">
    <property type="entry name" value="MFS"/>
</dbReference>
<dbReference type="InterPro" id="IPR049680">
    <property type="entry name" value="FLVCR1-2_SLC49-like"/>
</dbReference>
<dbReference type="FunFam" id="1.20.1250.20:FF:000101">
    <property type="entry name" value="feline leukemia virus subgroup C receptor-related protein 2"/>
    <property type="match status" value="1"/>
</dbReference>
<feature type="transmembrane region" description="Helical" evidence="16">
    <location>
        <begin position="499"/>
        <end position="519"/>
    </location>
</feature>
<evidence type="ECO:0000313" key="19">
    <source>
        <dbReference type="Proteomes" id="UP000518266"/>
    </source>
</evidence>
<evidence type="ECO:0000256" key="7">
    <source>
        <dbReference type="ARBA" id="ARBA00022824"/>
    </source>
</evidence>
<evidence type="ECO:0000256" key="11">
    <source>
        <dbReference type="ARBA" id="ARBA00035075"/>
    </source>
</evidence>
<keyword evidence="10 16" id="KW-0472">Membrane</keyword>